<feature type="chain" id="PRO_5030969504" description="Sulfotransferase domain-containing protein" evidence="1">
    <location>
        <begin position="25"/>
        <end position="362"/>
    </location>
</feature>
<dbReference type="AlphaFoldDB" id="A0A7S3LL93"/>
<dbReference type="Gene3D" id="3.40.50.300">
    <property type="entry name" value="P-loop containing nucleotide triphosphate hydrolases"/>
    <property type="match status" value="1"/>
</dbReference>
<name>A0A7S3LL93_9STRA</name>
<protein>
    <recommendedName>
        <fullName evidence="3">Sulfotransferase domain-containing protein</fullName>
    </recommendedName>
</protein>
<keyword evidence="1" id="KW-0732">Signal</keyword>
<proteinExistence type="predicted"/>
<evidence type="ECO:0000256" key="1">
    <source>
        <dbReference type="SAM" id="SignalP"/>
    </source>
</evidence>
<evidence type="ECO:0000313" key="2">
    <source>
        <dbReference type="EMBL" id="CAE0432125.1"/>
    </source>
</evidence>
<dbReference type="EMBL" id="HBIN01003560">
    <property type="protein sequence ID" value="CAE0432125.1"/>
    <property type="molecule type" value="Transcribed_RNA"/>
</dbReference>
<evidence type="ECO:0008006" key="3">
    <source>
        <dbReference type="Google" id="ProtNLM"/>
    </source>
</evidence>
<gene>
    <name evidence="2" type="ORF">ASTO00021_LOCUS2454</name>
</gene>
<sequence length="362" mass="42770">MATMQTSCKINPFYVLVWFSLVLALASQSDLLLPKAEVLLYHGEPENQVVLVAHKEQKNQNVLLNHRQQRNQNISHQNEDRQQRSQNISHQDEDRKYIFFKHIRKAAGSTVRNYFARIMGKREVKKVTLKDMPREVRLNDKFWTYYEQEWGALDKKCFERDPSTWDNMLTIVTFRDPIERLWSEYWYSARKNAHEWNQEEKQIFVNWLDNHGPTSFNGNVIRSRYYRNFNAMILLGECNCRNPNRWSNLNPLSGGRAWMGGCYLPNRTIGDSDLPAVITSVKKFQIATTVHDIMKPSCRKIITDFIGIKEEDIQKDVRINKVNTNKHPPLTVLDSSLMERLIRENQVDLNLWKWIQLHKSCT</sequence>
<organism evidence="2">
    <name type="scientific">Aplanochytrium stocchinoi</name>
    <dbReference type="NCBI Taxonomy" id="215587"/>
    <lineage>
        <taxon>Eukaryota</taxon>
        <taxon>Sar</taxon>
        <taxon>Stramenopiles</taxon>
        <taxon>Bigyra</taxon>
        <taxon>Labyrinthulomycetes</taxon>
        <taxon>Thraustochytrida</taxon>
        <taxon>Thraustochytriidae</taxon>
        <taxon>Aplanochytrium</taxon>
    </lineage>
</organism>
<feature type="signal peptide" evidence="1">
    <location>
        <begin position="1"/>
        <end position="24"/>
    </location>
</feature>
<reference evidence="2" key="1">
    <citation type="submission" date="2021-01" db="EMBL/GenBank/DDBJ databases">
        <authorList>
            <person name="Corre E."/>
            <person name="Pelletier E."/>
            <person name="Niang G."/>
            <person name="Scheremetjew M."/>
            <person name="Finn R."/>
            <person name="Kale V."/>
            <person name="Holt S."/>
            <person name="Cochrane G."/>
            <person name="Meng A."/>
            <person name="Brown T."/>
            <person name="Cohen L."/>
        </authorList>
    </citation>
    <scope>NUCLEOTIDE SEQUENCE</scope>
    <source>
        <strain evidence="2">GSBS06</strain>
    </source>
</reference>
<accession>A0A7S3LL93</accession>
<dbReference type="InterPro" id="IPR027417">
    <property type="entry name" value="P-loop_NTPase"/>
</dbReference>